<sequence length="68" mass="7311">MAAQRDPLGGFLPPPPLPEPGSPSERSADSPAPGSEEDPAGPPRGPHSPEWGEERFRVDRKKLEAMLQ</sequence>
<gene>
    <name evidence="2" type="ORF">HGM15179_022301</name>
</gene>
<proteinExistence type="predicted"/>
<protein>
    <submittedName>
        <fullName evidence="2">Uncharacterized protein</fullName>
    </submittedName>
</protein>
<comment type="caution">
    <text evidence="2">The sequence shown here is derived from an EMBL/GenBank/DDBJ whole genome shotgun (WGS) entry which is preliminary data.</text>
</comment>
<evidence type="ECO:0000313" key="2">
    <source>
        <dbReference type="EMBL" id="TRZ04806.1"/>
    </source>
</evidence>
<evidence type="ECO:0000313" key="3">
    <source>
        <dbReference type="Proteomes" id="UP000796761"/>
    </source>
</evidence>
<dbReference type="Proteomes" id="UP000796761">
    <property type="component" value="Unassembled WGS sequence"/>
</dbReference>
<feature type="region of interest" description="Disordered" evidence="1">
    <location>
        <begin position="1"/>
        <end position="68"/>
    </location>
</feature>
<dbReference type="EMBL" id="SWJQ01010980">
    <property type="protein sequence ID" value="TRZ04806.1"/>
    <property type="molecule type" value="Genomic_DNA"/>
</dbReference>
<dbReference type="AlphaFoldDB" id="A0A8K1FXJ1"/>
<evidence type="ECO:0000256" key="1">
    <source>
        <dbReference type="SAM" id="MobiDB-lite"/>
    </source>
</evidence>
<feature type="compositionally biased region" description="Pro residues" evidence="1">
    <location>
        <begin position="12"/>
        <end position="21"/>
    </location>
</feature>
<organism evidence="2 3">
    <name type="scientific">Zosterops borbonicus</name>
    <dbReference type="NCBI Taxonomy" id="364589"/>
    <lineage>
        <taxon>Eukaryota</taxon>
        <taxon>Metazoa</taxon>
        <taxon>Chordata</taxon>
        <taxon>Craniata</taxon>
        <taxon>Vertebrata</taxon>
        <taxon>Euteleostomi</taxon>
        <taxon>Archelosauria</taxon>
        <taxon>Archosauria</taxon>
        <taxon>Dinosauria</taxon>
        <taxon>Saurischia</taxon>
        <taxon>Theropoda</taxon>
        <taxon>Coelurosauria</taxon>
        <taxon>Aves</taxon>
        <taxon>Neognathae</taxon>
        <taxon>Neoaves</taxon>
        <taxon>Telluraves</taxon>
        <taxon>Australaves</taxon>
        <taxon>Passeriformes</taxon>
        <taxon>Sylvioidea</taxon>
        <taxon>Zosteropidae</taxon>
        <taxon>Zosterops</taxon>
    </lineage>
</organism>
<feature type="non-terminal residue" evidence="2">
    <location>
        <position position="68"/>
    </location>
</feature>
<accession>A0A8K1FXJ1</accession>
<reference evidence="2" key="1">
    <citation type="submission" date="2019-04" db="EMBL/GenBank/DDBJ databases">
        <title>Genome assembly of Zosterops borbonicus 15179.</title>
        <authorList>
            <person name="Leroy T."/>
            <person name="Anselmetti Y."/>
            <person name="Tilak M.-K."/>
            <person name="Nabholz B."/>
        </authorList>
    </citation>
    <scope>NUCLEOTIDE SEQUENCE</scope>
    <source>
        <strain evidence="2">HGM_15179</strain>
        <tissue evidence="2">Muscle</tissue>
    </source>
</reference>
<name>A0A8K1FXJ1_9PASS</name>
<dbReference type="OrthoDB" id="271862at2759"/>
<keyword evidence="3" id="KW-1185">Reference proteome</keyword>
<feature type="compositionally biased region" description="Basic and acidic residues" evidence="1">
    <location>
        <begin position="50"/>
        <end position="68"/>
    </location>
</feature>